<proteinExistence type="predicted"/>
<name>A0A433TLL6_ELYCH</name>
<accession>A0A433TLL6</accession>
<organism evidence="2 3">
    <name type="scientific">Elysia chlorotica</name>
    <name type="common">Eastern emerald elysia</name>
    <name type="synonym">Sea slug</name>
    <dbReference type="NCBI Taxonomy" id="188477"/>
    <lineage>
        <taxon>Eukaryota</taxon>
        <taxon>Metazoa</taxon>
        <taxon>Spiralia</taxon>
        <taxon>Lophotrochozoa</taxon>
        <taxon>Mollusca</taxon>
        <taxon>Gastropoda</taxon>
        <taxon>Heterobranchia</taxon>
        <taxon>Euthyneura</taxon>
        <taxon>Panpulmonata</taxon>
        <taxon>Sacoglossa</taxon>
        <taxon>Placobranchoidea</taxon>
        <taxon>Plakobranchidae</taxon>
        <taxon>Elysia</taxon>
    </lineage>
</organism>
<feature type="domain" description="Alpha/beta hydrolase fold-5" evidence="1">
    <location>
        <begin position="49"/>
        <end position="213"/>
    </location>
</feature>
<sequence length="547" mass="60000">MHVFRAYLSTTTMQRSLLMTLAVAILTTGSYAVSSVVMPPIRAEGEEVGVIFIPGAEIKGEAYGATARAIQEASTLRLWVALTGNFTAQVPNPLQMKGAVEGAIQALRAAGMKSTRYMGVGHSIGGIFLAPYAKSSPLQAVVLLGSYLTRPAKLREYPLPVLTLSGELDGQTRITRVAVEYEQLLEEVKVDKTALYRTPVINIKGSCHAQFASGPMPGEVRKFDLKPAITDYEAHAFIGQYVSSFADVTFNPEADKVEEAQRHLEYYFQESGTRFLPLLGVKALDKQGSVSPWAQICQAKVAGNLVTKTTINNEILSLLPFLASKPSIQNLGGGAVVNTTALVAYPENPIDVATQMESPVEIGVKMKSREAIRKSLGVTLPGFPQATEVLKLDAEANITCKDLNQIAFQLALDNSTQEAQERYAQYGRPITFKDDIVYGTGIQWSSTGLIIEESDAGLLVQGVALVTPVSSFLFPGMHYCKVMSPYRAMEWINVDSLRAQKTVNQVEVFLNCLELIHRELSRHLLFKLLKTYTPHFLNCLERINRTF</sequence>
<evidence type="ECO:0000313" key="2">
    <source>
        <dbReference type="EMBL" id="RUS82401.1"/>
    </source>
</evidence>
<dbReference type="OrthoDB" id="188124at2759"/>
<reference evidence="2 3" key="1">
    <citation type="submission" date="2019-01" db="EMBL/GenBank/DDBJ databases">
        <title>A draft genome assembly of the solar-powered sea slug Elysia chlorotica.</title>
        <authorList>
            <person name="Cai H."/>
            <person name="Li Q."/>
            <person name="Fang X."/>
            <person name="Li J."/>
            <person name="Curtis N.E."/>
            <person name="Altenburger A."/>
            <person name="Shibata T."/>
            <person name="Feng M."/>
            <person name="Maeda T."/>
            <person name="Schwartz J.A."/>
            <person name="Shigenobu S."/>
            <person name="Lundholm N."/>
            <person name="Nishiyama T."/>
            <person name="Yang H."/>
            <person name="Hasebe M."/>
            <person name="Li S."/>
            <person name="Pierce S.K."/>
            <person name="Wang J."/>
        </authorList>
    </citation>
    <scope>NUCLEOTIDE SEQUENCE [LARGE SCALE GENOMIC DNA]</scope>
    <source>
        <strain evidence="2">EC2010</strain>
        <tissue evidence="2">Whole organism of an adult</tissue>
    </source>
</reference>
<comment type="caution">
    <text evidence="2">The sequence shown here is derived from an EMBL/GenBank/DDBJ whole genome shotgun (WGS) entry which is preliminary data.</text>
</comment>
<dbReference type="SUPFAM" id="SSF53474">
    <property type="entry name" value="alpha/beta-Hydrolases"/>
    <property type="match status" value="1"/>
</dbReference>
<dbReference type="AlphaFoldDB" id="A0A433TLL6"/>
<evidence type="ECO:0000313" key="3">
    <source>
        <dbReference type="Proteomes" id="UP000271974"/>
    </source>
</evidence>
<dbReference type="Gene3D" id="3.40.50.1820">
    <property type="entry name" value="alpha/beta hydrolase"/>
    <property type="match status" value="1"/>
</dbReference>
<keyword evidence="3" id="KW-1185">Reference proteome</keyword>
<dbReference type="GO" id="GO:0016787">
    <property type="term" value="F:hydrolase activity"/>
    <property type="evidence" value="ECO:0007669"/>
    <property type="project" value="InterPro"/>
</dbReference>
<dbReference type="Pfam" id="PF12695">
    <property type="entry name" value="Abhydrolase_5"/>
    <property type="match status" value="1"/>
</dbReference>
<evidence type="ECO:0000259" key="1">
    <source>
        <dbReference type="Pfam" id="PF12695"/>
    </source>
</evidence>
<protein>
    <recommendedName>
        <fullName evidence="1">Alpha/beta hydrolase fold-5 domain-containing protein</fullName>
    </recommendedName>
</protein>
<dbReference type="EMBL" id="RQTK01000288">
    <property type="protein sequence ID" value="RUS82401.1"/>
    <property type="molecule type" value="Genomic_DNA"/>
</dbReference>
<gene>
    <name evidence="2" type="ORF">EGW08_009853</name>
</gene>
<dbReference type="InterPro" id="IPR029059">
    <property type="entry name" value="AB_hydrolase_5"/>
</dbReference>
<dbReference type="Proteomes" id="UP000271974">
    <property type="component" value="Unassembled WGS sequence"/>
</dbReference>
<dbReference type="InterPro" id="IPR029058">
    <property type="entry name" value="AB_hydrolase_fold"/>
</dbReference>